<proteinExistence type="predicted"/>
<organism evidence="2 3">
    <name type="scientific">Propionispora hippei DSM 15287</name>
    <dbReference type="NCBI Taxonomy" id="1123003"/>
    <lineage>
        <taxon>Bacteria</taxon>
        <taxon>Bacillati</taxon>
        <taxon>Bacillota</taxon>
        <taxon>Negativicutes</taxon>
        <taxon>Selenomonadales</taxon>
        <taxon>Sporomusaceae</taxon>
        <taxon>Propionispora</taxon>
    </lineage>
</organism>
<keyword evidence="3" id="KW-1185">Reference proteome</keyword>
<dbReference type="RefSeq" id="WP_149734459.1">
    <property type="nucleotide sequence ID" value="NZ_FQZD01000011.1"/>
</dbReference>
<evidence type="ECO:0000259" key="1">
    <source>
        <dbReference type="Pfam" id="PF05598"/>
    </source>
</evidence>
<protein>
    <submittedName>
        <fullName evidence="2">Transposase domain</fullName>
    </submittedName>
</protein>
<dbReference type="Pfam" id="PF05598">
    <property type="entry name" value="DUF772"/>
    <property type="match status" value="1"/>
</dbReference>
<sequence length="85" mass="10248">MLKERAPQQMKFELVCIDQLVPEDHLLRKIDKYIDFSFIYEKTTPYYCQDNGRPPVDPIVLFKMIFIGYLYGIRSERQLEKEIQT</sequence>
<reference evidence="2 3" key="1">
    <citation type="submission" date="2016-11" db="EMBL/GenBank/DDBJ databases">
        <authorList>
            <person name="Varghese N."/>
            <person name="Submissions S."/>
        </authorList>
    </citation>
    <scope>NUCLEOTIDE SEQUENCE [LARGE SCALE GENOMIC DNA]</scope>
    <source>
        <strain evidence="2 3">DSM 15287</strain>
    </source>
</reference>
<evidence type="ECO:0000313" key="2">
    <source>
        <dbReference type="EMBL" id="SHJ06785.1"/>
    </source>
</evidence>
<accession>A0A1M6G9Y9</accession>
<dbReference type="EMBL" id="FQZD01000011">
    <property type="protein sequence ID" value="SHJ06785.1"/>
    <property type="molecule type" value="Genomic_DNA"/>
</dbReference>
<feature type="domain" description="Transposase InsH N-terminal" evidence="1">
    <location>
        <begin position="16"/>
        <end position="84"/>
    </location>
</feature>
<dbReference type="OrthoDB" id="1677543at2"/>
<dbReference type="AlphaFoldDB" id="A0A1M6G9Y9"/>
<gene>
    <name evidence="2" type="ORF">SAMN02745170_01681</name>
</gene>
<dbReference type="Proteomes" id="UP000322917">
    <property type="component" value="Unassembled WGS sequence"/>
</dbReference>
<feature type="non-terminal residue" evidence="2">
    <location>
        <position position="85"/>
    </location>
</feature>
<dbReference type="InterPro" id="IPR008490">
    <property type="entry name" value="Transposase_InsH_N"/>
</dbReference>
<evidence type="ECO:0000313" key="3">
    <source>
        <dbReference type="Proteomes" id="UP000322917"/>
    </source>
</evidence>
<name>A0A1M6G9Y9_9FIRM</name>